<dbReference type="RefSeq" id="WP_134339802.1">
    <property type="nucleotide sequence ID" value="NZ_SOPW01000006.1"/>
</dbReference>
<dbReference type="PROSITE" id="PS51257">
    <property type="entry name" value="PROKAR_LIPOPROTEIN"/>
    <property type="match status" value="1"/>
</dbReference>
<accession>A0A4Y8INN7</accession>
<reference evidence="1 2" key="1">
    <citation type="submission" date="2019-03" db="EMBL/GenBank/DDBJ databases">
        <authorList>
            <person name="He R.-H."/>
        </authorList>
    </citation>
    <scope>NUCLEOTIDE SEQUENCE [LARGE SCALE GENOMIC DNA]</scope>
    <source>
        <strain evidence="2">SH 714</strain>
    </source>
</reference>
<gene>
    <name evidence="1" type="ORF">E3U55_07455</name>
</gene>
<proteinExistence type="predicted"/>
<organism evidence="1 2">
    <name type="scientific">Filobacillus milosensis</name>
    <dbReference type="NCBI Taxonomy" id="94137"/>
    <lineage>
        <taxon>Bacteria</taxon>
        <taxon>Bacillati</taxon>
        <taxon>Bacillota</taxon>
        <taxon>Bacilli</taxon>
        <taxon>Bacillales</taxon>
        <taxon>Bacillaceae</taxon>
        <taxon>Filobacillus</taxon>
    </lineage>
</organism>
<evidence type="ECO:0000313" key="2">
    <source>
        <dbReference type="Proteomes" id="UP000297975"/>
    </source>
</evidence>
<evidence type="ECO:0000313" key="1">
    <source>
        <dbReference type="EMBL" id="TFB22130.1"/>
    </source>
</evidence>
<protein>
    <recommendedName>
        <fullName evidence="3">Lipoprotein</fullName>
    </recommendedName>
</protein>
<comment type="caution">
    <text evidence="1">The sequence shown here is derived from an EMBL/GenBank/DDBJ whole genome shotgun (WGS) entry which is preliminary data.</text>
</comment>
<dbReference type="AlphaFoldDB" id="A0A4Y8INN7"/>
<dbReference type="OrthoDB" id="2966048at2"/>
<keyword evidence="2" id="KW-1185">Reference proteome</keyword>
<dbReference type="Proteomes" id="UP000297975">
    <property type="component" value="Unassembled WGS sequence"/>
</dbReference>
<sequence>MKFYASLFMVIIFLITGCTYNETVTIKGKINDVNKKENTFVVYVGDNLTEKQRQRMEYDEDDKFIEAFSVETTNDTVIKGEVNSFNELRMGQKVSIELKGHYDKDLVTIDTLFEQQENLPTYQADGVTIVPYTKKELVDEMTVDKGYYGLYIYNAKEDKSYSNLNDQLQLKRMVISRSNGEGGVKNMKELLDLYNDSTTFIITDDKGIVYKTDKEKELIEFINKLNSKKATK</sequence>
<dbReference type="EMBL" id="SOPW01000006">
    <property type="protein sequence ID" value="TFB22130.1"/>
    <property type="molecule type" value="Genomic_DNA"/>
</dbReference>
<name>A0A4Y8INN7_9BACI</name>
<evidence type="ECO:0008006" key="3">
    <source>
        <dbReference type="Google" id="ProtNLM"/>
    </source>
</evidence>